<dbReference type="HOGENOM" id="CLU_015114_6_0_11"/>
<feature type="transmembrane region" description="Helical" evidence="1">
    <location>
        <begin position="76"/>
        <end position="93"/>
    </location>
</feature>
<feature type="transmembrane region" description="Helical" evidence="1">
    <location>
        <begin position="136"/>
        <end position="156"/>
    </location>
</feature>
<protein>
    <submittedName>
        <fullName evidence="2">Integral membrane transport protein</fullName>
    </submittedName>
</protein>
<feature type="transmembrane region" description="Helical" evidence="1">
    <location>
        <begin position="206"/>
        <end position="223"/>
    </location>
</feature>
<dbReference type="eggNOG" id="COG0428">
    <property type="taxonomic scope" value="Bacteria"/>
</dbReference>
<evidence type="ECO:0000313" key="3">
    <source>
        <dbReference type="Proteomes" id="UP000001318"/>
    </source>
</evidence>
<dbReference type="Proteomes" id="UP000001318">
    <property type="component" value="Chromosome"/>
</dbReference>
<dbReference type="STRING" id="31964.CMS2943"/>
<dbReference type="KEGG" id="cms:CMS2943"/>
<feature type="transmembrane region" description="Helical" evidence="1">
    <location>
        <begin position="113"/>
        <end position="130"/>
    </location>
</feature>
<keyword evidence="1" id="KW-0472">Membrane</keyword>
<keyword evidence="1" id="KW-0812">Transmembrane</keyword>
<proteinExistence type="predicted"/>
<gene>
    <name evidence="2" type="ordered locus">CMS2943</name>
</gene>
<feature type="transmembrane region" description="Helical" evidence="1">
    <location>
        <begin position="177"/>
        <end position="200"/>
    </location>
</feature>
<organism evidence="2 3">
    <name type="scientific">Clavibacter sepedonicus</name>
    <name type="common">Clavibacter michiganensis subsp. sepedonicus</name>
    <dbReference type="NCBI Taxonomy" id="31964"/>
    <lineage>
        <taxon>Bacteria</taxon>
        <taxon>Bacillati</taxon>
        <taxon>Actinomycetota</taxon>
        <taxon>Actinomycetes</taxon>
        <taxon>Micrococcales</taxon>
        <taxon>Microbacteriaceae</taxon>
        <taxon>Clavibacter</taxon>
    </lineage>
</organism>
<sequence>MTDARRGSILGSMSPLLLAGLAGLLSGLSLVVGSLVAWFVKVPREVVALVMAFGAGVLISALSFDLVDEAAESGGVIPTHGGFVAGAVVYVVLDQILEHGGFRRKHHGKSGGGGGTGVGIALGALLDGVPETAVQGLSLTGGGALSIGVLVAVVISNFPEGMSSTADLKQSGRSARYVFGLWTSIAVICALSSLGGYALLGGLLESGQSVVMAFAAGAILAMICDTMIPEAFRKAQALTGLVTVLGFVASYAVHQAG</sequence>
<feature type="transmembrane region" description="Helical" evidence="1">
    <location>
        <begin position="46"/>
        <end position="64"/>
    </location>
</feature>
<evidence type="ECO:0000313" key="2">
    <source>
        <dbReference type="EMBL" id="CAQ03014.1"/>
    </source>
</evidence>
<keyword evidence="3" id="KW-1185">Reference proteome</keyword>
<accession>B0RCC6</accession>
<feature type="transmembrane region" description="Helical" evidence="1">
    <location>
        <begin position="16"/>
        <end position="39"/>
    </location>
</feature>
<evidence type="ECO:0000256" key="1">
    <source>
        <dbReference type="SAM" id="Phobius"/>
    </source>
</evidence>
<name>B0RCC6_CLASE</name>
<feature type="transmembrane region" description="Helical" evidence="1">
    <location>
        <begin position="235"/>
        <end position="253"/>
    </location>
</feature>
<dbReference type="AlphaFoldDB" id="B0RCC6"/>
<reference evidence="2 3" key="1">
    <citation type="journal article" date="2008" name="J. Bacteriol.">
        <title>Genome of the actinomycete plant pathogen Clavibacter michiganensis subsp. sepedonicus suggests recent niche adaptation.</title>
        <authorList>
            <person name="Bentley S.D."/>
            <person name="Corton C."/>
            <person name="Brown S.E."/>
            <person name="Barron A."/>
            <person name="Clark L."/>
            <person name="Doggett J."/>
            <person name="Harris B."/>
            <person name="Ormond D."/>
            <person name="Quail M.A."/>
            <person name="May G."/>
            <person name="Francis D."/>
            <person name="Knudson D."/>
            <person name="Parkhill J."/>
            <person name="Ishimaru C.A."/>
        </authorList>
    </citation>
    <scope>NUCLEOTIDE SEQUENCE [LARGE SCALE GENOMIC DNA]</scope>
    <source>
        <strain evidence="3">ATCC 33113 / DSM 20744 / JCM 9667 / LMG 2889 / ICMP 2535 / C-1</strain>
    </source>
</reference>
<keyword evidence="1" id="KW-1133">Transmembrane helix</keyword>
<dbReference type="EMBL" id="AM849034">
    <property type="protein sequence ID" value="CAQ03014.1"/>
    <property type="molecule type" value="Genomic_DNA"/>
</dbReference>